<gene>
    <name evidence="4" type="primary">LOC106555263</name>
</gene>
<feature type="compositionally biased region" description="Low complexity" evidence="1">
    <location>
        <begin position="229"/>
        <end position="240"/>
    </location>
</feature>
<sequence>MQQTSSRSVTYSDQGDETNLPNVRSISLMNLQDPNVNQGESGSMVHEAPVRLSGSQISVIQVANIKQLRTPQTAPQVRRPLHSALNQQGILQALFFQNPVYHLNNCPQPIPKVSMESSLDNLSVTSSRSQNSEDLKLSVPSNSSMEDYAKRSTQNEDLSGQGTLLDKRAMPVHQNYTVQVQIHKADQASSGSRVRSPHSLPHSASLRSTGSMSVASATMAMEPLQEGNQSRQQSSSSRESPVPKVRAIQRQQTQQYQQEIVKLKDRLKASSRRLEEYEQRLLVQEQQMQKLILEHRSLMEDSKERLRKQQEEKDSQMKSIISRLGREGLKIERKSSLFPISRLLLSPNSYCYLILLEVPPQMRV</sequence>
<feature type="domain" description="Disabled homolog 2-interacting protein C-terminal" evidence="2">
    <location>
        <begin position="2"/>
        <end position="254"/>
    </location>
</feature>
<name>A0A6I9YZS5_9SAUR</name>
<dbReference type="Pfam" id="PF12004">
    <property type="entry name" value="DAB2P_C"/>
    <property type="match status" value="1"/>
</dbReference>
<dbReference type="RefSeq" id="XP_013929539.1">
    <property type="nucleotide sequence ID" value="XM_014074064.1"/>
</dbReference>
<evidence type="ECO:0000259" key="2">
    <source>
        <dbReference type="Pfam" id="PF12004"/>
    </source>
</evidence>
<evidence type="ECO:0000313" key="4">
    <source>
        <dbReference type="RefSeq" id="XP_013929539.1"/>
    </source>
</evidence>
<feature type="region of interest" description="Disordered" evidence="1">
    <location>
        <begin position="121"/>
        <end position="162"/>
    </location>
</feature>
<dbReference type="AlphaFoldDB" id="A0A6I9YZS5"/>
<feature type="region of interest" description="Disordered" evidence="1">
    <location>
        <begin position="184"/>
        <end position="253"/>
    </location>
</feature>
<dbReference type="Proteomes" id="UP000504617">
    <property type="component" value="Unplaced"/>
</dbReference>
<evidence type="ECO:0000313" key="3">
    <source>
        <dbReference type="Proteomes" id="UP000504617"/>
    </source>
</evidence>
<proteinExistence type="predicted"/>
<evidence type="ECO:0000256" key="1">
    <source>
        <dbReference type="SAM" id="MobiDB-lite"/>
    </source>
</evidence>
<feature type="region of interest" description="Disordered" evidence="1">
    <location>
        <begin position="1"/>
        <end position="20"/>
    </location>
</feature>
<accession>A0A6I9YZS5</accession>
<keyword evidence="3" id="KW-1185">Reference proteome</keyword>
<feature type="compositionally biased region" description="Polar residues" evidence="1">
    <location>
        <begin position="205"/>
        <end position="216"/>
    </location>
</feature>
<protein>
    <submittedName>
        <fullName evidence="4">Ras GTPase-activating protein nGAP-like isoform X2</fullName>
    </submittedName>
</protein>
<feature type="compositionally biased region" description="Polar residues" evidence="1">
    <location>
        <begin position="121"/>
        <end position="130"/>
    </location>
</feature>
<dbReference type="InterPro" id="IPR021887">
    <property type="entry name" value="DAB2P_C"/>
</dbReference>
<organism evidence="3 4">
    <name type="scientific">Thamnophis sirtalis</name>
    <dbReference type="NCBI Taxonomy" id="35019"/>
    <lineage>
        <taxon>Eukaryota</taxon>
        <taxon>Metazoa</taxon>
        <taxon>Chordata</taxon>
        <taxon>Craniata</taxon>
        <taxon>Vertebrata</taxon>
        <taxon>Euteleostomi</taxon>
        <taxon>Lepidosauria</taxon>
        <taxon>Squamata</taxon>
        <taxon>Bifurcata</taxon>
        <taxon>Unidentata</taxon>
        <taxon>Episquamata</taxon>
        <taxon>Toxicofera</taxon>
        <taxon>Serpentes</taxon>
        <taxon>Colubroidea</taxon>
        <taxon>Colubridae</taxon>
        <taxon>Natricinae</taxon>
        <taxon>Thamnophis</taxon>
    </lineage>
</organism>
<dbReference type="GeneID" id="106555263"/>
<dbReference type="OrthoDB" id="5572587at2759"/>
<reference evidence="4" key="1">
    <citation type="submission" date="2025-08" db="UniProtKB">
        <authorList>
            <consortium name="RefSeq"/>
        </authorList>
    </citation>
    <scope>IDENTIFICATION</scope>
    <source>
        <tissue evidence="4">Skeletal muscle</tissue>
    </source>
</reference>